<dbReference type="AlphaFoldDB" id="Q3A3T4"/>
<accession>Q3A3T4</accession>
<dbReference type="PANTHER" id="PTHR33221:SF5">
    <property type="entry name" value="HTH-TYPE TRANSCRIPTIONAL REGULATOR ISCR"/>
    <property type="match status" value="1"/>
</dbReference>
<dbReference type="HOGENOM" id="CLU_107144_0_1_7"/>
<dbReference type="InterPro" id="IPR036388">
    <property type="entry name" value="WH-like_DNA-bd_sf"/>
</dbReference>
<dbReference type="SUPFAM" id="SSF46785">
    <property type="entry name" value="Winged helix' DNA-binding domain"/>
    <property type="match status" value="1"/>
</dbReference>
<dbReference type="GO" id="GO:0005829">
    <property type="term" value="C:cytosol"/>
    <property type="evidence" value="ECO:0007669"/>
    <property type="project" value="TreeGrafter"/>
</dbReference>
<sequence length="155" mass="17582">MRLSTKSRYGLRALFDIAYNAGNQPAQIKDISRRQDISPRYLEQIFQSFKKAGILKSKKGPQGGYFLTRKPDQITVRQIVEAAEGDTLLVACACETPKGKGCCTMNGQCVTQTVWFEATEHLNTFLDSLTLQTLCERGQDMGVKRESDHRFMYYI</sequence>
<evidence type="ECO:0000313" key="2">
    <source>
        <dbReference type="EMBL" id="ABA88973.1"/>
    </source>
</evidence>
<proteinExistence type="predicted"/>
<dbReference type="Gene3D" id="1.10.10.10">
    <property type="entry name" value="Winged helix-like DNA-binding domain superfamily/Winged helix DNA-binding domain"/>
    <property type="match status" value="1"/>
</dbReference>
<dbReference type="eggNOG" id="COG1959">
    <property type="taxonomic scope" value="Bacteria"/>
</dbReference>
<gene>
    <name evidence="2" type="primary">iscR-1</name>
    <name evidence="2" type="ordered locus">Pcar_1730</name>
</gene>
<reference evidence="2 3" key="2">
    <citation type="journal article" date="2012" name="BMC Genomics">
        <title>The genome of Pelobacter carbinolicus reveals surprising metabolic capabilities and physiological features.</title>
        <authorList>
            <person name="Aklujkar M."/>
            <person name="Haveman S.A."/>
            <person name="Didonato R.Jr."/>
            <person name="Chertkov O."/>
            <person name="Han C.S."/>
            <person name="Land M.L."/>
            <person name="Brown P."/>
            <person name="Lovley D.R."/>
        </authorList>
    </citation>
    <scope>NUCLEOTIDE SEQUENCE [LARGE SCALE GENOMIC DNA]</scope>
    <source>
        <strain evidence="3">DSM 2380 / NBRC 103641 / GraBd1</strain>
    </source>
</reference>
<dbReference type="GO" id="GO:0003700">
    <property type="term" value="F:DNA-binding transcription factor activity"/>
    <property type="evidence" value="ECO:0007669"/>
    <property type="project" value="TreeGrafter"/>
</dbReference>
<dbReference type="STRING" id="338963.Pcar_1730"/>
<dbReference type="PANTHER" id="PTHR33221">
    <property type="entry name" value="WINGED HELIX-TURN-HELIX TRANSCRIPTIONAL REGULATOR, RRF2 FAMILY"/>
    <property type="match status" value="1"/>
</dbReference>
<protein>
    <submittedName>
        <fullName evidence="2">Helix-turn-helix iron-sulfur cluster-binding transcriptional regulator IscR</fullName>
    </submittedName>
</protein>
<dbReference type="InterPro" id="IPR000944">
    <property type="entry name" value="Tscrpt_reg_Rrf2"/>
</dbReference>
<dbReference type="KEGG" id="pca:Pcar_1730"/>
<keyword evidence="1" id="KW-0238">DNA-binding</keyword>
<name>Q3A3T4_SYNC1</name>
<evidence type="ECO:0000313" key="3">
    <source>
        <dbReference type="Proteomes" id="UP000002534"/>
    </source>
</evidence>
<dbReference type="RefSeq" id="WP_011341464.1">
    <property type="nucleotide sequence ID" value="NC_007498.2"/>
</dbReference>
<dbReference type="EMBL" id="CP000142">
    <property type="protein sequence ID" value="ABA88973.1"/>
    <property type="molecule type" value="Genomic_DNA"/>
</dbReference>
<dbReference type="NCBIfam" id="TIGR00738">
    <property type="entry name" value="rrf2_super"/>
    <property type="match status" value="1"/>
</dbReference>
<reference evidence="3" key="1">
    <citation type="submission" date="2005-10" db="EMBL/GenBank/DDBJ databases">
        <title>Complete sequence of Pelobacter carbinolicus DSM 2380.</title>
        <authorList>
            <person name="Copeland A."/>
            <person name="Lucas S."/>
            <person name="Lapidus A."/>
            <person name="Barry K."/>
            <person name="Detter J.C."/>
            <person name="Glavina T."/>
            <person name="Hammon N."/>
            <person name="Israni S."/>
            <person name="Pitluck S."/>
            <person name="Chertkov O."/>
            <person name="Schmutz J."/>
            <person name="Larimer F."/>
            <person name="Land M."/>
            <person name="Kyrpides N."/>
            <person name="Ivanova N."/>
            <person name="Richardson P."/>
        </authorList>
    </citation>
    <scope>NUCLEOTIDE SEQUENCE [LARGE SCALE GENOMIC DNA]</scope>
    <source>
        <strain evidence="3">DSM 2380 / NBRC 103641 / GraBd1</strain>
    </source>
</reference>
<dbReference type="Proteomes" id="UP000002534">
    <property type="component" value="Chromosome"/>
</dbReference>
<dbReference type="PROSITE" id="PS51197">
    <property type="entry name" value="HTH_RRF2_2"/>
    <property type="match status" value="1"/>
</dbReference>
<dbReference type="InterPro" id="IPR036390">
    <property type="entry name" value="WH_DNA-bd_sf"/>
</dbReference>
<keyword evidence="3" id="KW-1185">Reference proteome</keyword>
<dbReference type="Pfam" id="PF02082">
    <property type="entry name" value="Rrf2"/>
    <property type="match status" value="1"/>
</dbReference>
<dbReference type="OrthoDB" id="9800519at2"/>
<evidence type="ECO:0000256" key="1">
    <source>
        <dbReference type="ARBA" id="ARBA00023125"/>
    </source>
</evidence>
<dbReference type="GO" id="GO:0003677">
    <property type="term" value="F:DNA binding"/>
    <property type="evidence" value="ECO:0007669"/>
    <property type="project" value="UniProtKB-KW"/>
</dbReference>
<organism evidence="2 3">
    <name type="scientific">Syntrophotalea carbinolica (strain DSM 2380 / NBRC 103641 / GraBd1)</name>
    <name type="common">Pelobacter carbinolicus</name>
    <dbReference type="NCBI Taxonomy" id="338963"/>
    <lineage>
        <taxon>Bacteria</taxon>
        <taxon>Pseudomonadati</taxon>
        <taxon>Thermodesulfobacteriota</taxon>
        <taxon>Desulfuromonadia</taxon>
        <taxon>Desulfuromonadales</taxon>
        <taxon>Syntrophotaleaceae</taxon>
        <taxon>Syntrophotalea</taxon>
    </lineage>
</organism>